<gene>
    <name evidence="1" type="primary">Vigan.08G001600</name>
    <name evidence="1" type="ORF">VIGAN_08001600</name>
</gene>
<dbReference type="Proteomes" id="UP000291084">
    <property type="component" value="Chromosome 8"/>
</dbReference>
<dbReference type="EMBL" id="AP015041">
    <property type="protein sequence ID" value="BAT93507.1"/>
    <property type="molecule type" value="Genomic_DNA"/>
</dbReference>
<dbReference type="AlphaFoldDB" id="A0A0S3SKW9"/>
<accession>A0A0S3SKW9</accession>
<name>A0A0S3SKW9_PHAAN</name>
<evidence type="ECO:0000313" key="2">
    <source>
        <dbReference type="Proteomes" id="UP000291084"/>
    </source>
</evidence>
<organism evidence="1 2">
    <name type="scientific">Vigna angularis var. angularis</name>
    <dbReference type="NCBI Taxonomy" id="157739"/>
    <lineage>
        <taxon>Eukaryota</taxon>
        <taxon>Viridiplantae</taxon>
        <taxon>Streptophyta</taxon>
        <taxon>Embryophyta</taxon>
        <taxon>Tracheophyta</taxon>
        <taxon>Spermatophyta</taxon>
        <taxon>Magnoliopsida</taxon>
        <taxon>eudicotyledons</taxon>
        <taxon>Gunneridae</taxon>
        <taxon>Pentapetalae</taxon>
        <taxon>rosids</taxon>
        <taxon>fabids</taxon>
        <taxon>Fabales</taxon>
        <taxon>Fabaceae</taxon>
        <taxon>Papilionoideae</taxon>
        <taxon>50 kb inversion clade</taxon>
        <taxon>NPAAA clade</taxon>
        <taxon>indigoferoid/millettioid clade</taxon>
        <taxon>Phaseoleae</taxon>
        <taxon>Vigna</taxon>
    </lineage>
</organism>
<keyword evidence="2" id="KW-1185">Reference proteome</keyword>
<protein>
    <submittedName>
        <fullName evidence="1">Uncharacterized protein</fullName>
    </submittedName>
</protein>
<reference evidence="1 2" key="1">
    <citation type="journal article" date="2015" name="Sci. Rep.">
        <title>The power of single molecule real-time sequencing technology in the de novo assembly of a eukaryotic genome.</title>
        <authorList>
            <person name="Sakai H."/>
            <person name="Naito K."/>
            <person name="Ogiso-Tanaka E."/>
            <person name="Takahashi Y."/>
            <person name="Iseki K."/>
            <person name="Muto C."/>
            <person name="Satou K."/>
            <person name="Teruya K."/>
            <person name="Shiroma A."/>
            <person name="Shimoji M."/>
            <person name="Hirano T."/>
            <person name="Itoh T."/>
            <person name="Kaga A."/>
            <person name="Tomooka N."/>
        </authorList>
    </citation>
    <scope>NUCLEOTIDE SEQUENCE [LARGE SCALE GENOMIC DNA]</scope>
    <source>
        <strain evidence="2">cv. Shumari</strain>
    </source>
</reference>
<proteinExistence type="predicted"/>
<sequence>MINAMVYPLFQKPEFHQGQKQSQPPHNYYPDLLGSQYAVQMIDLVKAFLGSELPLKLPSEEHQQHAGSTLLSECTVKPILC</sequence>
<evidence type="ECO:0000313" key="1">
    <source>
        <dbReference type="EMBL" id="BAT93507.1"/>
    </source>
</evidence>